<dbReference type="InterPro" id="IPR000233">
    <property type="entry name" value="Cadherin_Y-type_LIR"/>
</dbReference>
<dbReference type="Gene3D" id="4.10.900.10">
    <property type="entry name" value="TCF3-CBD (Catenin binding domain)"/>
    <property type="match status" value="1"/>
</dbReference>
<dbReference type="PRINTS" id="PR01818">
    <property type="entry name" value="DESMOCADHERN"/>
</dbReference>
<dbReference type="InterPro" id="IPR050971">
    <property type="entry name" value="Cadherin-domain_protein"/>
</dbReference>
<dbReference type="EMBL" id="CATNWA010016823">
    <property type="protein sequence ID" value="CAI9595672.1"/>
    <property type="molecule type" value="Genomic_DNA"/>
</dbReference>
<reference evidence="12" key="1">
    <citation type="submission" date="2023-05" db="EMBL/GenBank/DDBJ databases">
        <authorList>
            <person name="Stuckert A."/>
        </authorList>
    </citation>
    <scope>NUCLEOTIDE SEQUENCE</scope>
</reference>
<keyword evidence="6" id="KW-0130">Cell adhesion</keyword>
<feature type="transmembrane region" description="Helical" evidence="10">
    <location>
        <begin position="108"/>
        <end position="135"/>
    </location>
</feature>
<keyword evidence="2" id="KW-1003">Cell membrane</keyword>
<dbReference type="Pfam" id="PF01049">
    <property type="entry name" value="CADH_Y-type_LIR"/>
    <property type="match status" value="1"/>
</dbReference>
<evidence type="ECO:0000313" key="13">
    <source>
        <dbReference type="Proteomes" id="UP001162483"/>
    </source>
</evidence>
<evidence type="ECO:0000256" key="9">
    <source>
        <dbReference type="ARBA" id="ARBA00023180"/>
    </source>
</evidence>
<dbReference type="PRINTS" id="PR01820">
    <property type="entry name" value="DESMOCOLLIN"/>
</dbReference>
<evidence type="ECO:0000256" key="3">
    <source>
        <dbReference type="ARBA" id="ARBA00022692"/>
    </source>
</evidence>
<gene>
    <name evidence="12" type="ORF">SPARVUS_LOCUS11922267</name>
</gene>
<organism evidence="12 13">
    <name type="scientific">Staurois parvus</name>
    <dbReference type="NCBI Taxonomy" id="386267"/>
    <lineage>
        <taxon>Eukaryota</taxon>
        <taxon>Metazoa</taxon>
        <taxon>Chordata</taxon>
        <taxon>Craniata</taxon>
        <taxon>Vertebrata</taxon>
        <taxon>Euteleostomi</taxon>
        <taxon>Amphibia</taxon>
        <taxon>Batrachia</taxon>
        <taxon>Anura</taxon>
        <taxon>Neobatrachia</taxon>
        <taxon>Ranoidea</taxon>
        <taxon>Ranidae</taxon>
        <taxon>Staurois</taxon>
    </lineage>
</organism>
<evidence type="ECO:0000256" key="7">
    <source>
        <dbReference type="ARBA" id="ARBA00022989"/>
    </source>
</evidence>
<keyword evidence="4" id="KW-0677">Repeat</keyword>
<feature type="non-terminal residue" evidence="12">
    <location>
        <position position="333"/>
    </location>
</feature>
<dbReference type="PANTHER" id="PTHR24025">
    <property type="entry name" value="DESMOGLEIN FAMILY MEMBER"/>
    <property type="match status" value="1"/>
</dbReference>
<feature type="domain" description="Cadherin Y-type LIR-motif" evidence="11">
    <location>
        <begin position="281"/>
        <end position="329"/>
    </location>
</feature>
<keyword evidence="8 10" id="KW-0472">Membrane</keyword>
<dbReference type="Proteomes" id="UP001162483">
    <property type="component" value="Unassembled WGS sequence"/>
</dbReference>
<dbReference type="InterPro" id="IPR009122">
    <property type="entry name" value="Desmosomal_cadherin"/>
</dbReference>
<feature type="non-terminal residue" evidence="12">
    <location>
        <position position="1"/>
    </location>
</feature>
<evidence type="ECO:0000256" key="10">
    <source>
        <dbReference type="SAM" id="Phobius"/>
    </source>
</evidence>
<protein>
    <recommendedName>
        <fullName evidence="11">Cadherin Y-type LIR-motif domain-containing protein</fullName>
    </recommendedName>
</protein>
<name>A0ABN9FIK6_9NEOB</name>
<comment type="subcellular location">
    <subcellularLocation>
        <location evidence="1">Cell membrane</location>
    </subcellularLocation>
</comment>
<sequence>ISGSVCTNGRTYDNFNAIDRDGSVNKFPYRFQFDSSVDPRVQNQWRLIQENDNTIRIENAGNDVGEYVVPVKILDQLGRATIENVRISVCNCPDGQNCVSPRTNSNHALGGLAILVMVLSALLFALLLCLLLACLCRAAPDKGTMGFVDDAAQQNLIVANTEAPGADVMDPNMKVPITIINSNTSGNAQSGSYDQNGQEMTQIRHQQMNASKMTDHHLKSGGGMGTLQSMGGMGTLQSMGGGHQRFDSSRQTYSEWQSFMNTHLGDKLYMYGQNEETQHGEDYVVPYNYEGRGSAAGSVGCCSELRGDDDRMDFLNNLEPKFRTLAEVCAKKM</sequence>
<evidence type="ECO:0000256" key="2">
    <source>
        <dbReference type="ARBA" id="ARBA00022475"/>
    </source>
</evidence>
<evidence type="ECO:0000256" key="8">
    <source>
        <dbReference type="ARBA" id="ARBA00023136"/>
    </source>
</evidence>
<evidence type="ECO:0000256" key="5">
    <source>
        <dbReference type="ARBA" id="ARBA00022837"/>
    </source>
</evidence>
<keyword evidence="9" id="KW-0325">Glycoprotein</keyword>
<keyword evidence="5" id="KW-0106">Calcium</keyword>
<evidence type="ECO:0000256" key="1">
    <source>
        <dbReference type="ARBA" id="ARBA00004236"/>
    </source>
</evidence>
<evidence type="ECO:0000259" key="11">
    <source>
        <dbReference type="Pfam" id="PF01049"/>
    </source>
</evidence>
<dbReference type="Gene3D" id="2.60.40.60">
    <property type="entry name" value="Cadherins"/>
    <property type="match status" value="1"/>
</dbReference>
<comment type="caution">
    <text evidence="12">The sequence shown here is derived from an EMBL/GenBank/DDBJ whole genome shotgun (WGS) entry which is preliminary data.</text>
</comment>
<dbReference type="PANTHER" id="PTHR24025:SF0">
    <property type="entry name" value="DESMOCOLLIN-2"/>
    <property type="match status" value="1"/>
</dbReference>
<evidence type="ECO:0000256" key="4">
    <source>
        <dbReference type="ARBA" id="ARBA00022737"/>
    </source>
</evidence>
<keyword evidence="7 10" id="KW-1133">Transmembrane helix</keyword>
<dbReference type="InterPro" id="IPR027397">
    <property type="entry name" value="Catenin-bd_sf"/>
</dbReference>
<keyword evidence="3 10" id="KW-0812">Transmembrane</keyword>
<evidence type="ECO:0000256" key="6">
    <source>
        <dbReference type="ARBA" id="ARBA00022889"/>
    </source>
</evidence>
<keyword evidence="13" id="KW-1185">Reference proteome</keyword>
<accession>A0ABN9FIK6</accession>
<evidence type="ECO:0000313" key="12">
    <source>
        <dbReference type="EMBL" id="CAI9595672.1"/>
    </source>
</evidence>
<proteinExistence type="predicted"/>